<evidence type="ECO:0000256" key="3">
    <source>
        <dbReference type="ARBA" id="ARBA00022692"/>
    </source>
</evidence>
<feature type="transmembrane region" description="Helical" evidence="6">
    <location>
        <begin position="53"/>
        <end position="73"/>
    </location>
</feature>
<dbReference type="InterPro" id="IPR024923">
    <property type="entry name" value="PG_synth_SpoVB"/>
</dbReference>
<evidence type="ECO:0000256" key="2">
    <source>
        <dbReference type="ARBA" id="ARBA00022475"/>
    </source>
</evidence>
<feature type="transmembrane region" description="Helical" evidence="6">
    <location>
        <begin position="410"/>
        <end position="431"/>
    </location>
</feature>
<evidence type="ECO:0000256" key="4">
    <source>
        <dbReference type="ARBA" id="ARBA00022989"/>
    </source>
</evidence>
<dbReference type="AlphaFoldDB" id="A0A235F7P5"/>
<keyword evidence="8" id="KW-1185">Reference proteome</keyword>
<feature type="transmembrane region" description="Helical" evidence="6">
    <location>
        <begin position="319"/>
        <end position="338"/>
    </location>
</feature>
<dbReference type="InterPro" id="IPR002797">
    <property type="entry name" value="Polysacc_synth"/>
</dbReference>
<proteinExistence type="predicted"/>
<keyword evidence="4 6" id="KW-1133">Transmembrane helix</keyword>
<name>A0A235F7P5_9BACL</name>
<feature type="transmembrane region" description="Helical" evidence="6">
    <location>
        <begin position="282"/>
        <end position="307"/>
    </location>
</feature>
<feature type="transmembrane region" description="Helical" evidence="6">
    <location>
        <begin position="452"/>
        <end position="474"/>
    </location>
</feature>
<feature type="transmembrane region" description="Helical" evidence="6">
    <location>
        <begin position="229"/>
        <end position="250"/>
    </location>
</feature>
<dbReference type="PANTHER" id="PTHR30250">
    <property type="entry name" value="PST FAMILY PREDICTED COLANIC ACID TRANSPORTER"/>
    <property type="match status" value="1"/>
</dbReference>
<evidence type="ECO:0000256" key="1">
    <source>
        <dbReference type="ARBA" id="ARBA00004651"/>
    </source>
</evidence>
<dbReference type="PIRSF" id="PIRSF038958">
    <property type="entry name" value="PG_synth_SpoVB"/>
    <property type="match status" value="1"/>
</dbReference>
<evidence type="ECO:0000256" key="6">
    <source>
        <dbReference type="SAM" id="Phobius"/>
    </source>
</evidence>
<accession>A0A235F7P5</accession>
<reference evidence="7 8" key="1">
    <citation type="submission" date="2017-07" db="EMBL/GenBank/DDBJ databases">
        <title>Fictibacillus sp. nov. GDSW-R2A3 Genome sequencing and assembly.</title>
        <authorList>
            <person name="Mayilraj S."/>
        </authorList>
    </citation>
    <scope>NUCLEOTIDE SEQUENCE [LARGE SCALE GENOMIC DNA]</scope>
    <source>
        <strain evidence="7 8">GDSW-R2A3</strain>
    </source>
</reference>
<keyword evidence="2" id="KW-1003">Cell membrane</keyword>
<dbReference type="Pfam" id="PF01943">
    <property type="entry name" value="Polysacc_synt"/>
    <property type="match status" value="1"/>
</dbReference>
<evidence type="ECO:0000256" key="5">
    <source>
        <dbReference type="ARBA" id="ARBA00023136"/>
    </source>
</evidence>
<keyword evidence="5 6" id="KW-0472">Membrane</keyword>
<comment type="caution">
    <text evidence="7">The sequence shown here is derived from an EMBL/GenBank/DDBJ whole genome shotgun (WGS) entry which is preliminary data.</text>
</comment>
<feature type="transmembrane region" description="Helical" evidence="6">
    <location>
        <begin position="385"/>
        <end position="404"/>
    </location>
</feature>
<keyword evidence="3 6" id="KW-0812">Transmembrane</keyword>
<feature type="transmembrane region" description="Helical" evidence="6">
    <location>
        <begin position="358"/>
        <end position="378"/>
    </location>
</feature>
<dbReference type="PANTHER" id="PTHR30250:SF29">
    <property type="entry name" value="POLYSACCHARIDE BIOSYNTHESIS PROTEIN C-TERMINAL DOMAIN-CONTAINING PROTEIN"/>
    <property type="match status" value="1"/>
</dbReference>
<dbReference type="InterPro" id="IPR050833">
    <property type="entry name" value="Poly_Biosynth_Transport"/>
</dbReference>
<evidence type="ECO:0000313" key="7">
    <source>
        <dbReference type="EMBL" id="OYD56997.1"/>
    </source>
</evidence>
<feature type="transmembrane region" description="Helical" evidence="6">
    <location>
        <begin position="189"/>
        <end position="208"/>
    </location>
</feature>
<feature type="transmembrane region" description="Helical" evidence="6">
    <location>
        <begin position="480"/>
        <end position="502"/>
    </location>
</feature>
<evidence type="ECO:0000313" key="8">
    <source>
        <dbReference type="Proteomes" id="UP000215059"/>
    </source>
</evidence>
<gene>
    <name evidence="7" type="ORF">CGZ90_14515</name>
</gene>
<feature type="transmembrane region" description="Helical" evidence="6">
    <location>
        <begin position="85"/>
        <end position="106"/>
    </location>
</feature>
<feature type="transmembrane region" description="Helical" evidence="6">
    <location>
        <begin position="126"/>
        <end position="144"/>
    </location>
</feature>
<comment type="subcellular location">
    <subcellularLocation>
        <location evidence="1">Cell membrane</location>
        <topology evidence="1">Multi-pass membrane protein</topology>
    </subcellularLocation>
</comment>
<dbReference type="OrthoDB" id="9775950at2"/>
<dbReference type="EMBL" id="NOII01000007">
    <property type="protein sequence ID" value="OYD56997.1"/>
    <property type="molecule type" value="Genomic_DNA"/>
</dbReference>
<sequence length="537" mass="58159">MTLDNVNRSLWRGALLLTAAGLVVKILSAVYRIPYQNIAGDLGFYVFQQVYPFYAIAAAIAFTGYPMAFSRVVSVHRGSAKEKDVIATSFWSVCALGGLTFILLFSSAPRLALWMGDPALSDPLRVISFLFLVIPFTAFYRGYFQGMGEMVSTAVTQIIEQIVRVSGILIVSYVLVKAGSSAYETGTGALAGSLSGAVISSILLYRYFKTSSTHKLRRTFSFSFSVLKELLRGSIYLSLSAMVLVLMQMADAFSFVNLLTENGYRELPARELKGIFDRGQPLLQLGTVLAASLALALVPEVSALYTAKEHEKVRSLCRLSLKISISFGAAAALGLAVIMEPVNMMLFKNSDGSIELSVLSLSVLFASVIFTATGLLQGLGLYRSAGIAVVAGVFLKVVLNVWLIPIWGMMGAGIATVIATGATAFIQIFLLQRKTAVFTWRSWGLDILKLTAALVLMLLAAILAMEGLTALTGLNHRLEASAAAILSAIIGAGTFFAALLAAKYLRNENMESILEAVPKARKWADSWNKRRQRWQGK</sequence>
<dbReference type="CDD" id="cd13124">
    <property type="entry name" value="MATE_SpoVB_like"/>
    <property type="match status" value="1"/>
</dbReference>
<dbReference type="GO" id="GO:0005886">
    <property type="term" value="C:plasma membrane"/>
    <property type="evidence" value="ECO:0007669"/>
    <property type="project" value="UniProtKB-SubCell"/>
</dbReference>
<feature type="transmembrane region" description="Helical" evidence="6">
    <location>
        <begin position="165"/>
        <end position="183"/>
    </location>
</feature>
<organism evidence="7 8">
    <name type="scientific">Fictibacillus aquaticus</name>
    <dbReference type="NCBI Taxonomy" id="2021314"/>
    <lineage>
        <taxon>Bacteria</taxon>
        <taxon>Bacillati</taxon>
        <taxon>Bacillota</taxon>
        <taxon>Bacilli</taxon>
        <taxon>Bacillales</taxon>
        <taxon>Fictibacillaceae</taxon>
        <taxon>Fictibacillus</taxon>
    </lineage>
</organism>
<protein>
    <submittedName>
        <fullName evidence="7">Uncharacterized protein</fullName>
    </submittedName>
</protein>
<dbReference type="Proteomes" id="UP000215059">
    <property type="component" value="Unassembled WGS sequence"/>
</dbReference>